<dbReference type="InterPro" id="IPR006530">
    <property type="entry name" value="YD"/>
</dbReference>
<feature type="compositionally biased region" description="Polar residues" evidence="5">
    <location>
        <begin position="2137"/>
        <end position="2155"/>
    </location>
</feature>
<protein>
    <submittedName>
        <fullName evidence="9">DUF4329 domain-containing protein</fullName>
    </submittedName>
</protein>
<dbReference type="Gene3D" id="2.130.10.130">
    <property type="entry name" value="Integrin alpha, N-terminal"/>
    <property type="match status" value="1"/>
</dbReference>
<organism evidence="9 10">
    <name type="scientific">Fluctibacter corallii</name>
    <dbReference type="NCBI Taxonomy" id="2984329"/>
    <lineage>
        <taxon>Bacteria</taxon>
        <taxon>Pseudomonadati</taxon>
        <taxon>Pseudomonadota</taxon>
        <taxon>Gammaproteobacteria</taxon>
        <taxon>Alteromonadales</taxon>
        <taxon>Alteromonadaceae</taxon>
        <taxon>Fluctibacter</taxon>
    </lineage>
</organism>
<evidence type="ECO:0000256" key="4">
    <source>
        <dbReference type="ARBA" id="ARBA00023026"/>
    </source>
</evidence>
<feature type="region of interest" description="Disordered" evidence="5">
    <location>
        <begin position="2083"/>
        <end position="2103"/>
    </location>
</feature>
<dbReference type="InterPro" id="IPR056823">
    <property type="entry name" value="TEN-like_YD-shell"/>
</dbReference>
<dbReference type="PANTHER" id="PTHR32305:SF15">
    <property type="entry name" value="PROTEIN RHSA-RELATED"/>
    <property type="match status" value="1"/>
</dbReference>
<dbReference type="Proteomes" id="UP001652504">
    <property type="component" value="Unassembled WGS sequence"/>
</dbReference>
<dbReference type="Pfam" id="PF03534">
    <property type="entry name" value="SpvB"/>
    <property type="match status" value="1"/>
</dbReference>
<dbReference type="NCBIfam" id="TIGR03696">
    <property type="entry name" value="Rhs_assc_core"/>
    <property type="match status" value="1"/>
</dbReference>
<dbReference type="PANTHER" id="PTHR32305">
    <property type="match status" value="1"/>
</dbReference>
<dbReference type="Pfam" id="PF14220">
    <property type="entry name" value="DUF4329"/>
    <property type="match status" value="1"/>
</dbReference>
<evidence type="ECO:0000259" key="8">
    <source>
        <dbReference type="Pfam" id="PF25023"/>
    </source>
</evidence>
<feature type="compositionally biased region" description="Polar residues" evidence="5">
    <location>
        <begin position="2084"/>
        <end position="2098"/>
    </location>
</feature>
<dbReference type="InterPro" id="IPR003284">
    <property type="entry name" value="Sal_SpvB"/>
</dbReference>
<dbReference type="Gene3D" id="2.180.10.10">
    <property type="entry name" value="RHS repeat-associated core"/>
    <property type="match status" value="2"/>
</dbReference>
<gene>
    <name evidence="9" type="ORF">OE749_08030</name>
</gene>
<comment type="subcellular location">
    <subcellularLocation>
        <location evidence="1">Secreted</location>
    </subcellularLocation>
</comment>
<comment type="caution">
    <text evidence="9">The sequence shown here is derived from an EMBL/GenBank/DDBJ whole genome shotgun (WGS) entry which is preliminary data.</text>
</comment>
<dbReference type="Pfam" id="PF25023">
    <property type="entry name" value="TEN_YD-shell"/>
    <property type="match status" value="1"/>
</dbReference>
<evidence type="ECO:0000259" key="6">
    <source>
        <dbReference type="Pfam" id="PF12256"/>
    </source>
</evidence>
<reference evidence="9 10" key="1">
    <citation type="submission" date="2022-10" db="EMBL/GenBank/DDBJ databases">
        <title>Aestuariibacter sp. AA17 isolated from Montipora capitata coral fragment.</title>
        <authorList>
            <person name="Emsley S.A."/>
            <person name="Pfannmuller K.M."/>
            <person name="Loughran R.M."/>
            <person name="Shlafstein M."/>
            <person name="Papke E."/>
            <person name="Saw J.H."/>
            <person name="Ushijima B."/>
            <person name="Videau P."/>
        </authorList>
    </citation>
    <scope>NUCLEOTIDE SEQUENCE [LARGE SCALE GENOMIC DNA]</scope>
    <source>
        <strain evidence="9 10">AA17</strain>
    </source>
</reference>
<keyword evidence="3" id="KW-0677">Repeat</keyword>
<evidence type="ECO:0000256" key="3">
    <source>
        <dbReference type="ARBA" id="ARBA00022737"/>
    </source>
</evidence>
<evidence type="ECO:0000256" key="2">
    <source>
        <dbReference type="ARBA" id="ARBA00022525"/>
    </source>
</evidence>
<proteinExistence type="predicted"/>
<evidence type="ECO:0000313" key="9">
    <source>
        <dbReference type="EMBL" id="MCV2884641.1"/>
    </source>
</evidence>
<feature type="region of interest" description="Disordered" evidence="5">
    <location>
        <begin position="2137"/>
        <end position="2163"/>
    </location>
</feature>
<dbReference type="InterPro" id="IPR028994">
    <property type="entry name" value="Integrin_alpha_N"/>
</dbReference>
<dbReference type="InterPro" id="IPR050708">
    <property type="entry name" value="T6SS_VgrG/RHS"/>
</dbReference>
<evidence type="ECO:0000256" key="1">
    <source>
        <dbReference type="ARBA" id="ARBA00004613"/>
    </source>
</evidence>
<dbReference type="NCBIfam" id="TIGR01643">
    <property type="entry name" value="YD_repeat_2x"/>
    <property type="match status" value="2"/>
</dbReference>
<feature type="domain" description="Insecticide toxin TcdB middle/N-terminal" evidence="6">
    <location>
        <begin position="953"/>
        <end position="1057"/>
    </location>
</feature>
<dbReference type="RefSeq" id="WP_263711919.1">
    <property type="nucleotide sequence ID" value="NZ_JAOWKX010000003.1"/>
</dbReference>
<name>A0ABT3A8J8_9ALTE</name>
<evidence type="ECO:0000313" key="10">
    <source>
        <dbReference type="Proteomes" id="UP001652504"/>
    </source>
</evidence>
<dbReference type="EMBL" id="JAOWKX010000003">
    <property type="protein sequence ID" value="MCV2884641.1"/>
    <property type="molecule type" value="Genomic_DNA"/>
</dbReference>
<feature type="domain" description="Teneurin-like YD-shell" evidence="8">
    <location>
        <begin position="1461"/>
        <end position="1630"/>
    </location>
</feature>
<dbReference type="SUPFAM" id="SSF69318">
    <property type="entry name" value="Integrin alpha N-terminal domain"/>
    <property type="match status" value="1"/>
</dbReference>
<sequence>MTSHLTSPRSLSKLYWIMPYLRMLIGIIALMSLPAYASADTLQPVTLTWTENVYADSYKLVRKDGAIDSLAQYVEIPEVITGDEYTDSTTLLSKIYTYKIVACLTHPDSKARLCDSVGEYSAPLEVKPGSADKFDFSAHGGAPVSHSAINATTVSDFFGAINGQASVSGGAASYQIPIVIPPGRKGMQPAVSVSYSSRAGNGLVGVGWNLNAGSSISRCSSTMAQDGTNRAIKFDGGDKLCFEGQRLVPIDGNYGQTGTTYTTEIDSFVTVTQYGRLSDSTAYFTVALPNGNTRIYGQSNQARITPTGAYTPLTWLIEKESDLHANNIKYHYSNDYSDGEILLSYITYTGYNNNDGSRKVRFIYENAGYYSTQYLAGAKTRSTQRLQAIETFYASTKVREYNFSYTLSESSTRPLLKSVTECGYKGGASLCSEPTSFSWTDEFPLFVTELVTKNDGSDILPRGTTGKAAYLKNLHITADFDGNGVRDWHYKRSNSDTNVLTHFNAEGEVVEQKYLETYTNCYKDQWTHQSTCFEADFNIDGISDAFRILSDGTLQIGYTLNKSTITFKNAGFNVYSKGSETHWNNVTNVSDYNGDGYPDFIIKSGSSSQYSLYLYLHKGDNSGTPYNGTPIHLLTINGNATKRGAEFDTNVQFVGDMNGDGMGDFTIYGKRYFRQIPTHLSLLLTEKSGNSITLKEKDIFFSKSSDSPLIKFQDYTTLIDVNGDGLSDWVGFIDNDDTLSVKLNKGDGNFDAAQDLGISLESRTIPLTTKSNLEPEYGWEPKFSETFQQMDVNGDGRSELLMPDYIAVGACAKVREWKTASFWENATKCGAALSAPYATGQYSTATLSPEVDRNVYQFKALGFKEDAQGNVKGYFITKSDKPRFDLKATRALNVSTDAFGKGLHDIVFAYGCYDSGCSMQGGAAPAPFNNNEDRIFVSKNYGATTTTSPSKGDYQPVDLMVAANNGIGMRSEWKYRPLSSQSEGDDFYNPGRDENGFVDEHHFNFASSMYVVSRHLSSNGVGSQNTTAYQYSGAVYNTQGRGFRGFRSILEKDLASQVSTRTLFKQKFPESSHIESQTVFASTALTDWSCKTASSACPIISRTENSWSDNPHHNLPGVYLYYMTRSDAKTYDISSRELVSHKLHQVMSVDKFNNVEKANVTIKDELGEYATTTYGDYQQASRSWPSRYNSKTQVKHKVKGQAISVPAELNYDKVVKTQASWNETTRVLETQKVWHGETSGEGTQLTPQTLAATTTTTYNMYGLPTKVSTTGNVYVKNTASTQSQRRLVTTTYTNDGQNESADGYFPLRVIQENGPIDLVTQVRTDPATGLPKSETAPTGAVTITHYDALARPVKIEATGFPAQLIAYQKPDFNAPSLAVMQTVLTQAGVPETKEYKDVLGRSIRTATKHFDDVQYIFNDVIYNPRGLVAKESAPYLSGASPIFTTYSGFDALGRPTSKETPQTRGRLQTTYSYNKLNTAITVEPTVGQRLSMSRAYNSLEQLVRTVDASGGVTQYAYDGAGNPIIIKDAKNNDIQAKYDGLGRKVYVKDPNQGTTHFTYNDFGELEKELDANNQSIYYEVDALGRVVERGTSTGEVATFVWDTKQPSLLTKQSVSGHSTEYDYDEAARVISTTVRVNTPKGGETFTTYNTYDNNLGRPLSLEYPAFGNHSEGIKIEYLYNDAGYLTTERNAESHFEYRTVTAQDAFGNIAEARINNASLKGTYNYHAASGQMLSTQVGQDHNLTYVEYDSYGNLKEQRNSSYGMPNVTETFTYDALHRLTRSSVSGSGISDFATEYGYDAVGNMLKKSDYSAISNGAYEYKTGTNQLNKVRLKSGSTISFTYDSKGNQTHRNGAQEVWYNPFNKPTKITKGGSNIQLYYGADLARYKQTRVVDGKTTTTYYIGKHFEVEETGGKRNYKSYISDIAIITEYDGGGSNILFTHRDRLGSAVTMTDHLNEVRSRRFYDPFGKPRNGDWSTLTNAQIALNTLDERPDVRRGFTDHEHLDEAELIHMNGRVYDYNVGRFMSVDPLVHGGSQGINPYSYMLNNPLSGTDPTGYSPEDEVKKTVTVTKTGSRIKHKVEVSAKSNGSGGATVTFSGSNGAAVNSVKNSVSNSLSGAGYNVSDIGSQGEIAKNNSQFGTERARNQTVSNDIQDQNEAEKPKDKLSLQDQAAVNALTKANELSVKENLEYGGLIYRKKDGTYGYTEPMKGTDQGFSPSKARKLVPKGAKVLGDYHTHGDYSTYDWDTKRAIRTGDPKRDDFRSDYFSENDYKGIRHDSKGGPRYRGYLGTPSGTFRAYDPTNDKEYIIK</sequence>
<dbReference type="InterPro" id="IPR022045">
    <property type="entry name" value="TcdB_toxin_mid/N"/>
</dbReference>
<keyword evidence="2" id="KW-0964">Secreted</keyword>
<keyword evidence="4" id="KW-0843">Virulence</keyword>
<dbReference type="Pfam" id="PF12256">
    <property type="entry name" value="TcdB_toxin_midN"/>
    <property type="match status" value="1"/>
</dbReference>
<dbReference type="InterPro" id="IPR022385">
    <property type="entry name" value="Rhs_assc_core"/>
</dbReference>
<evidence type="ECO:0000259" key="7">
    <source>
        <dbReference type="Pfam" id="PF14220"/>
    </source>
</evidence>
<evidence type="ECO:0000256" key="5">
    <source>
        <dbReference type="SAM" id="MobiDB-lite"/>
    </source>
</evidence>
<feature type="domain" description="DUF4329" evidence="7">
    <location>
        <begin position="2169"/>
        <end position="2304"/>
    </location>
</feature>
<keyword evidence="10" id="KW-1185">Reference proteome</keyword>
<dbReference type="InterPro" id="IPR025479">
    <property type="entry name" value="DUF4329"/>
</dbReference>
<accession>A0ABT3A8J8</accession>